<organism evidence="1 2">
    <name type="scientific">Brumimicrobium aurantiacum</name>
    <dbReference type="NCBI Taxonomy" id="1737063"/>
    <lineage>
        <taxon>Bacteria</taxon>
        <taxon>Pseudomonadati</taxon>
        <taxon>Bacteroidota</taxon>
        <taxon>Flavobacteriia</taxon>
        <taxon>Flavobacteriales</taxon>
        <taxon>Crocinitomicaceae</taxon>
        <taxon>Brumimicrobium</taxon>
    </lineage>
</organism>
<dbReference type="Proteomes" id="UP000257127">
    <property type="component" value="Unassembled WGS sequence"/>
</dbReference>
<evidence type="ECO:0000313" key="2">
    <source>
        <dbReference type="Proteomes" id="UP000257127"/>
    </source>
</evidence>
<sequence length="101" mass="11789">MICSFGFSQNEPTKYTECKMSVEDILRQQSFHIDEPISETSGYVLKDLYSHMNKIYIADENGTSTDELYANFKETLLKAEKLQLNLTMFEEDFENINKITQ</sequence>
<dbReference type="AlphaFoldDB" id="A0A3E1EY62"/>
<name>A0A3E1EY62_9FLAO</name>
<comment type="caution">
    <text evidence="1">The sequence shown here is derived from an EMBL/GenBank/DDBJ whole genome shotgun (WGS) entry which is preliminary data.</text>
</comment>
<keyword evidence="2" id="KW-1185">Reference proteome</keyword>
<accession>A0A3E1EY62</accession>
<gene>
    <name evidence="1" type="ORF">DXU93_05830</name>
</gene>
<dbReference type="EMBL" id="QURB01000003">
    <property type="protein sequence ID" value="RFC54505.1"/>
    <property type="molecule type" value="Genomic_DNA"/>
</dbReference>
<evidence type="ECO:0000313" key="1">
    <source>
        <dbReference type="EMBL" id="RFC54505.1"/>
    </source>
</evidence>
<reference evidence="1 2" key="1">
    <citation type="submission" date="2018-08" db="EMBL/GenBank/DDBJ databases">
        <title>The draft genome squence of Brumimicrobium sp. N62.</title>
        <authorList>
            <person name="Du Z.-J."/>
            <person name="Luo H.-R."/>
        </authorList>
    </citation>
    <scope>NUCLEOTIDE SEQUENCE [LARGE SCALE GENOMIC DNA]</scope>
    <source>
        <strain evidence="1 2">N62</strain>
    </source>
</reference>
<protein>
    <submittedName>
        <fullName evidence="1">Uncharacterized protein</fullName>
    </submittedName>
</protein>
<proteinExistence type="predicted"/>